<keyword evidence="4 7" id="KW-0326">Glycosidase</keyword>
<name>A0ABT9RXB4_9MICC</name>
<dbReference type="SUPFAM" id="SSF51011">
    <property type="entry name" value="Glycosyl hydrolase domain"/>
    <property type="match status" value="1"/>
</dbReference>
<dbReference type="InterPro" id="IPR006311">
    <property type="entry name" value="TAT_signal"/>
</dbReference>
<dbReference type="EC" id="3.2.1.20" evidence="7"/>
<gene>
    <name evidence="7" type="ORF">J2X98_003491</name>
</gene>
<dbReference type="PROSITE" id="PS51318">
    <property type="entry name" value="TAT"/>
    <property type="match status" value="1"/>
</dbReference>
<evidence type="ECO:0000256" key="1">
    <source>
        <dbReference type="ARBA" id="ARBA00009743"/>
    </source>
</evidence>
<comment type="caution">
    <text evidence="7">The sequence shown here is derived from an EMBL/GenBank/DDBJ whole genome shotgun (WGS) entry which is preliminary data.</text>
</comment>
<evidence type="ECO:0000313" key="8">
    <source>
        <dbReference type="Proteomes" id="UP001226577"/>
    </source>
</evidence>
<evidence type="ECO:0000259" key="6">
    <source>
        <dbReference type="PROSITE" id="PS51175"/>
    </source>
</evidence>
<comment type="similarity">
    <text evidence="1">Belongs to the glycosyl hydrolase 27 family.</text>
</comment>
<organism evidence="7 8">
    <name type="scientific">Pseudarthrobacter enclensis</name>
    <dbReference type="NCBI Taxonomy" id="993070"/>
    <lineage>
        <taxon>Bacteria</taxon>
        <taxon>Bacillati</taxon>
        <taxon>Actinomycetota</taxon>
        <taxon>Actinomycetes</taxon>
        <taxon>Micrococcales</taxon>
        <taxon>Micrococcaceae</taxon>
        <taxon>Pseudarthrobacter</taxon>
    </lineage>
</organism>
<evidence type="ECO:0000256" key="3">
    <source>
        <dbReference type="ARBA" id="ARBA00022801"/>
    </source>
</evidence>
<evidence type="ECO:0000256" key="5">
    <source>
        <dbReference type="SAM" id="SignalP"/>
    </source>
</evidence>
<protein>
    <submittedName>
        <fullName evidence="7">Alpha-glucosidase</fullName>
        <ecNumber evidence="7">3.2.1.20</ecNumber>
    </submittedName>
</protein>
<dbReference type="Proteomes" id="UP001226577">
    <property type="component" value="Unassembled WGS sequence"/>
</dbReference>
<evidence type="ECO:0000256" key="2">
    <source>
        <dbReference type="ARBA" id="ARBA00022729"/>
    </source>
</evidence>
<proteinExistence type="inferred from homology"/>
<dbReference type="InterPro" id="IPR013780">
    <property type="entry name" value="Glyco_hydro_b"/>
</dbReference>
<feature type="chain" id="PRO_5047099945" evidence="5">
    <location>
        <begin position="31"/>
        <end position="636"/>
    </location>
</feature>
<sequence>MKNLSRRTVLATGSVTTLAYALGMASPAHASPAVTARAGEPVTSAPALRLGSRNSTFTRSGAGPRYWNIYGYSFPHNAPIPESEWKANIDWLAANFAEFGYDIACTDGWIEGSSRTTRNGYITSYNDSWQNDWAYWAKYLADRSMKLGVYYNPLWVHRAAVEDTSKTVLGRSDVKIADLVAPGDFFARDIGGNQLYWLDVTKAGAKEYVQGYVRYFKDLGVPYLRIDFLSWYENGMDANIGQVNAPHGRANYELALSWINEAAGDDMEVSLVMPHMFVNGAAELANGDLVRINADADKGGWDRLSGMRQNWQDTWPNWANPFCGFTGWSHRNGRGQLILDGDFMRASTFASDDERKTMVNLMVAAGSPLAIGDTYQQIGKNGWVYTNKEVLQLNEDGLVGKPVYKSATPFSVDPGSRDTERWAGQLPDGSWGVALFNRGDTDTVTRTIDFAADLGLATGANIRDLWAHRNLGMDSKVSAVLAPHASAIFRVTPPRGHGTTRYPAAFAAWGGGAGFNNDHPGYDGSGFVDGLQATSGSADPLVTFAVQVPHRGSYAIRYRYANATGDTSTMTVTAEKANRMVVDGPVRMSFPALASWDTWGVAEGAIKLEAGLNLITVGRGVTDEGAINLNWIELDM</sequence>
<keyword evidence="2 5" id="KW-0732">Signal</keyword>
<dbReference type="PANTHER" id="PTHR11452">
    <property type="entry name" value="ALPHA-GALACTOSIDASE/ALPHA-N-ACETYLGALACTOSAMINIDASE"/>
    <property type="match status" value="1"/>
</dbReference>
<dbReference type="EMBL" id="JAUSRE010000020">
    <property type="protein sequence ID" value="MDP9889879.1"/>
    <property type="molecule type" value="Genomic_DNA"/>
</dbReference>
<dbReference type="Gene3D" id="2.60.120.260">
    <property type="entry name" value="Galactose-binding domain-like"/>
    <property type="match status" value="1"/>
</dbReference>
<dbReference type="CDD" id="cd04083">
    <property type="entry name" value="CBM35_Lmo2446-like"/>
    <property type="match status" value="1"/>
</dbReference>
<dbReference type="GO" id="GO:0004558">
    <property type="term" value="F:alpha-1,4-glucosidase activity"/>
    <property type="evidence" value="ECO:0007669"/>
    <property type="project" value="UniProtKB-EC"/>
</dbReference>
<dbReference type="Gene3D" id="2.60.40.1180">
    <property type="entry name" value="Golgi alpha-mannosidase II"/>
    <property type="match status" value="1"/>
</dbReference>
<dbReference type="Gene3D" id="3.20.20.70">
    <property type="entry name" value="Aldolase class I"/>
    <property type="match status" value="1"/>
</dbReference>
<dbReference type="InterPro" id="IPR013785">
    <property type="entry name" value="Aldolase_TIM"/>
</dbReference>
<keyword evidence="3 7" id="KW-0378">Hydrolase</keyword>
<dbReference type="PANTHER" id="PTHR11452:SF75">
    <property type="entry name" value="ALPHA-GALACTOSIDASE MEL1"/>
    <property type="match status" value="1"/>
</dbReference>
<evidence type="ECO:0000256" key="4">
    <source>
        <dbReference type="ARBA" id="ARBA00023295"/>
    </source>
</evidence>
<dbReference type="SUPFAM" id="SSF49785">
    <property type="entry name" value="Galactose-binding domain-like"/>
    <property type="match status" value="1"/>
</dbReference>
<dbReference type="InterPro" id="IPR008979">
    <property type="entry name" value="Galactose-bd-like_sf"/>
</dbReference>
<evidence type="ECO:0000313" key="7">
    <source>
        <dbReference type="EMBL" id="MDP9889879.1"/>
    </source>
</evidence>
<dbReference type="InterPro" id="IPR005084">
    <property type="entry name" value="CBM6"/>
</dbReference>
<dbReference type="Pfam" id="PF17801">
    <property type="entry name" value="Melibiase_C"/>
    <property type="match status" value="1"/>
</dbReference>
<reference evidence="7 8" key="1">
    <citation type="submission" date="2023-07" db="EMBL/GenBank/DDBJ databases">
        <title>Sorghum-associated microbial communities from plants grown in Nebraska, USA.</title>
        <authorList>
            <person name="Schachtman D."/>
        </authorList>
    </citation>
    <scope>NUCLEOTIDE SEQUENCE [LARGE SCALE GENOMIC DNA]</scope>
    <source>
        <strain evidence="7 8">CC222</strain>
    </source>
</reference>
<accession>A0ABT9RXB4</accession>
<feature type="signal peptide" evidence="5">
    <location>
        <begin position="1"/>
        <end position="30"/>
    </location>
</feature>
<feature type="domain" description="CBM6" evidence="6">
    <location>
        <begin position="500"/>
        <end position="635"/>
    </location>
</feature>
<keyword evidence="8" id="KW-1185">Reference proteome</keyword>
<dbReference type="SUPFAM" id="SSF51445">
    <property type="entry name" value="(Trans)glycosidases"/>
    <property type="match status" value="1"/>
</dbReference>
<dbReference type="InterPro" id="IPR002241">
    <property type="entry name" value="Glyco_hydro_27"/>
</dbReference>
<dbReference type="PROSITE" id="PS51175">
    <property type="entry name" value="CBM6"/>
    <property type="match status" value="1"/>
</dbReference>
<dbReference type="InterPro" id="IPR017853">
    <property type="entry name" value="GH"/>
</dbReference>
<dbReference type="RefSeq" id="WP_307310609.1">
    <property type="nucleotide sequence ID" value="NZ_JAUSRE010000020.1"/>
</dbReference>
<dbReference type="InterPro" id="IPR041233">
    <property type="entry name" value="Melibiase_C"/>
</dbReference>